<keyword evidence="2" id="KW-1185">Reference proteome</keyword>
<name>A0A1N6FY35_9BACT</name>
<accession>A0A1N6FY35</accession>
<dbReference type="Proteomes" id="UP000185003">
    <property type="component" value="Unassembled WGS sequence"/>
</dbReference>
<gene>
    <name evidence="1" type="ORF">SAMN04488055_2474</name>
</gene>
<dbReference type="OrthoDB" id="799853at2"/>
<dbReference type="STRING" id="536979.SAMN04488055_2474"/>
<sequence length="114" mass="12601">MKYIQLYVLFLTPVLQTSCGQNQTNLPKDNPKPEIKDIVTAYGPDTMVRNVKKGRNGTILMNAWALSRYDAKSLYDKMSVVTGIKARGGGDFPGIPEVNDASIWFGSMKRSASL</sequence>
<dbReference type="EMBL" id="FSRA01000001">
    <property type="protein sequence ID" value="SIO00112.1"/>
    <property type="molecule type" value="Genomic_DNA"/>
</dbReference>
<reference evidence="1 2" key="1">
    <citation type="submission" date="2016-11" db="EMBL/GenBank/DDBJ databases">
        <authorList>
            <person name="Jaros S."/>
            <person name="Januszkiewicz K."/>
            <person name="Wedrychowicz H."/>
        </authorList>
    </citation>
    <scope>NUCLEOTIDE SEQUENCE [LARGE SCALE GENOMIC DNA]</scope>
    <source>
        <strain evidence="1 2">DSM 24787</strain>
    </source>
</reference>
<evidence type="ECO:0000313" key="2">
    <source>
        <dbReference type="Proteomes" id="UP000185003"/>
    </source>
</evidence>
<proteinExistence type="predicted"/>
<dbReference type="AlphaFoldDB" id="A0A1N6FY35"/>
<dbReference type="RefSeq" id="WP_074239534.1">
    <property type="nucleotide sequence ID" value="NZ_FSRA01000001.1"/>
</dbReference>
<evidence type="ECO:0000313" key="1">
    <source>
        <dbReference type="EMBL" id="SIO00112.1"/>
    </source>
</evidence>
<protein>
    <submittedName>
        <fullName evidence="1">Uncharacterized protein</fullName>
    </submittedName>
</protein>
<organism evidence="1 2">
    <name type="scientific">Chitinophaga niabensis</name>
    <dbReference type="NCBI Taxonomy" id="536979"/>
    <lineage>
        <taxon>Bacteria</taxon>
        <taxon>Pseudomonadati</taxon>
        <taxon>Bacteroidota</taxon>
        <taxon>Chitinophagia</taxon>
        <taxon>Chitinophagales</taxon>
        <taxon>Chitinophagaceae</taxon>
        <taxon>Chitinophaga</taxon>
    </lineage>
</organism>